<comment type="caution">
    <text evidence="2">The sequence shown here is derived from an EMBL/GenBank/DDBJ whole genome shotgun (WGS) entry which is preliminary data.</text>
</comment>
<sequence>MDKAPQTNISSVSIPPSASSPQFQGLPATRKLYSSHPSRSYDCDGGGSHDGSDDVIAPSKPPAPQRPLLSIDTSRDRQCTSSPNTGIPFVPGLLQPSSHQLTRASSFRTPNCPRSSFESDRFGYLLGRSSSSSGQGCLPSNSSMVSLRAFSCTPTTENLARRMAYSSASNYTANLPMPPLDTEPYFHPILAFQRPAFSGDGPSEDQHSLYIDSAQNSLTEMTSNTNASTHSLSTTREDGTATIVDLVSYLPKIPAASTKVSEEERVAKWGPNVGPPTGGTTYRNPYNYELLEAYCEQEDHPMFNVAESTRRAGNAAIQTMFDPLYALPGLDGQVPRGFPLYGFSMREMPTAILHEVLHAYGIEPIDGIGYDVDRQNMSLLCGHIGATWLSGVI</sequence>
<evidence type="ECO:0000313" key="3">
    <source>
        <dbReference type="Proteomes" id="UP001373714"/>
    </source>
</evidence>
<dbReference type="Proteomes" id="UP001373714">
    <property type="component" value="Unassembled WGS sequence"/>
</dbReference>
<proteinExistence type="predicted"/>
<name>A0AAV9VMQ4_9PEZI</name>
<gene>
    <name evidence="2" type="ORF">TWF730_004862</name>
</gene>
<feature type="region of interest" description="Disordered" evidence="1">
    <location>
        <begin position="1"/>
        <end position="93"/>
    </location>
</feature>
<dbReference type="AlphaFoldDB" id="A0AAV9VMQ4"/>
<organism evidence="2 3">
    <name type="scientific">Orbilia blumenaviensis</name>
    <dbReference type="NCBI Taxonomy" id="1796055"/>
    <lineage>
        <taxon>Eukaryota</taxon>
        <taxon>Fungi</taxon>
        <taxon>Dikarya</taxon>
        <taxon>Ascomycota</taxon>
        <taxon>Pezizomycotina</taxon>
        <taxon>Orbiliomycetes</taxon>
        <taxon>Orbiliales</taxon>
        <taxon>Orbiliaceae</taxon>
        <taxon>Orbilia</taxon>
    </lineage>
</organism>
<evidence type="ECO:0000313" key="2">
    <source>
        <dbReference type="EMBL" id="KAK6361115.1"/>
    </source>
</evidence>
<evidence type="ECO:0008006" key="4">
    <source>
        <dbReference type="Google" id="ProtNLM"/>
    </source>
</evidence>
<dbReference type="EMBL" id="JAVHNS010000002">
    <property type="protein sequence ID" value="KAK6361115.1"/>
    <property type="molecule type" value="Genomic_DNA"/>
</dbReference>
<accession>A0AAV9VMQ4</accession>
<protein>
    <recommendedName>
        <fullName evidence="4">Metalloendopeptidase</fullName>
    </recommendedName>
</protein>
<keyword evidence="3" id="KW-1185">Reference proteome</keyword>
<evidence type="ECO:0000256" key="1">
    <source>
        <dbReference type="SAM" id="MobiDB-lite"/>
    </source>
</evidence>
<reference evidence="2 3" key="1">
    <citation type="submission" date="2019-10" db="EMBL/GenBank/DDBJ databases">
        <authorList>
            <person name="Palmer J.M."/>
        </authorList>
    </citation>
    <scope>NUCLEOTIDE SEQUENCE [LARGE SCALE GENOMIC DNA]</scope>
    <source>
        <strain evidence="2 3">TWF730</strain>
    </source>
</reference>
<feature type="compositionally biased region" description="Low complexity" evidence="1">
    <location>
        <begin position="9"/>
        <end position="21"/>
    </location>
</feature>